<dbReference type="EMBL" id="BAAASJ010000097">
    <property type="protein sequence ID" value="GAA2650719.1"/>
    <property type="molecule type" value="Genomic_DNA"/>
</dbReference>
<organism evidence="1 2">
    <name type="scientific">Streptomyces vastus</name>
    <dbReference type="NCBI Taxonomy" id="285451"/>
    <lineage>
        <taxon>Bacteria</taxon>
        <taxon>Bacillati</taxon>
        <taxon>Actinomycetota</taxon>
        <taxon>Actinomycetes</taxon>
        <taxon>Kitasatosporales</taxon>
        <taxon>Streptomycetaceae</taxon>
        <taxon>Streptomyces</taxon>
    </lineage>
</organism>
<evidence type="ECO:0000313" key="2">
    <source>
        <dbReference type="Proteomes" id="UP001500151"/>
    </source>
</evidence>
<keyword evidence="2" id="KW-1185">Reference proteome</keyword>
<proteinExistence type="predicted"/>
<evidence type="ECO:0000313" key="1">
    <source>
        <dbReference type="EMBL" id="GAA2650719.1"/>
    </source>
</evidence>
<dbReference type="Proteomes" id="UP001500151">
    <property type="component" value="Unassembled WGS sequence"/>
</dbReference>
<gene>
    <name evidence="1" type="ORF">GCM10010307_60120</name>
</gene>
<reference evidence="2" key="1">
    <citation type="journal article" date="2019" name="Int. J. Syst. Evol. Microbiol.">
        <title>The Global Catalogue of Microorganisms (GCM) 10K type strain sequencing project: providing services to taxonomists for standard genome sequencing and annotation.</title>
        <authorList>
            <consortium name="The Broad Institute Genomics Platform"/>
            <consortium name="The Broad Institute Genome Sequencing Center for Infectious Disease"/>
            <person name="Wu L."/>
            <person name="Ma J."/>
        </authorList>
    </citation>
    <scope>NUCLEOTIDE SEQUENCE [LARGE SCALE GENOMIC DNA]</scope>
    <source>
        <strain evidence="2">JCM 4524</strain>
    </source>
</reference>
<protein>
    <submittedName>
        <fullName evidence="1">Uncharacterized protein</fullName>
    </submittedName>
</protein>
<accession>A0ABP6DTH9</accession>
<sequence>MSKLLRAQRLLAAQGGDCLFVYAVEDGQLIVWVLAAGNRRDVSRQMVWLPAVCARRPIGRECAPLLLEAMS</sequence>
<name>A0ABP6DTH9_9ACTN</name>
<comment type="caution">
    <text evidence="1">The sequence shown here is derived from an EMBL/GenBank/DDBJ whole genome shotgun (WGS) entry which is preliminary data.</text>
</comment>